<evidence type="ECO:0000313" key="1">
    <source>
        <dbReference type="EMBL" id="CAH0393792.1"/>
    </source>
</evidence>
<keyword evidence="2" id="KW-1185">Reference proteome</keyword>
<dbReference type="Gene3D" id="2.60.40.3940">
    <property type="match status" value="1"/>
</dbReference>
<proteinExistence type="predicted"/>
<accession>A0A9P0AKK0</accession>
<dbReference type="PANTHER" id="PTHR35191">
    <property type="entry name" value="PROPHAGE SIDE TAIL FIBER PROTEIN HOMOLOG STFQ-RELATED"/>
    <property type="match status" value="1"/>
</dbReference>
<sequence>MSIVDGSPVSPDAVMSPSLAVVVDVADTPPTPPSSAVLALLAPALRSSLFASPPSGCCGSSPSWFLVRSWSQPKGDWLFQTPEAVLATARKINGVPFDGSADIGVNTLVSRGRVTALSGNNKGSRGIQMYEAYGNGYPILYGNVIHLRGASAGGEGELFMGWSGISGAHDPLYIRNRRDVTGAEWSAWAQVYTSNDIKAYTEAELDRRYQPKGAYGKPNAAKLDLSGWWKCGDTGLILQWARYGKDKGEGTYDFPLPMKFPKAGLFCIGYVGSAINFRADYQSQSAHLVDNATVRVTVDNSLETVVLAIGF</sequence>
<organism evidence="1 2">
    <name type="scientific">Bemisia tabaci</name>
    <name type="common">Sweetpotato whitefly</name>
    <name type="synonym">Aleurodes tabaci</name>
    <dbReference type="NCBI Taxonomy" id="7038"/>
    <lineage>
        <taxon>Eukaryota</taxon>
        <taxon>Metazoa</taxon>
        <taxon>Ecdysozoa</taxon>
        <taxon>Arthropoda</taxon>
        <taxon>Hexapoda</taxon>
        <taxon>Insecta</taxon>
        <taxon>Pterygota</taxon>
        <taxon>Neoptera</taxon>
        <taxon>Paraneoptera</taxon>
        <taxon>Hemiptera</taxon>
        <taxon>Sternorrhyncha</taxon>
        <taxon>Aleyrodoidea</taxon>
        <taxon>Aleyrodidae</taxon>
        <taxon>Aleyrodinae</taxon>
        <taxon>Bemisia</taxon>
    </lineage>
</organism>
<protein>
    <recommendedName>
        <fullName evidence="3">Phage tail protein</fullName>
    </recommendedName>
</protein>
<name>A0A9P0AKK0_BEMTA</name>
<dbReference type="EMBL" id="OU963868">
    <property type="protein sequence ID" value="CAH0393792.1"/>
    <property type="molecule type" value="Genomic_DNA"/>
</dbReference>
<evidence type="ECO:0008006" key="3">
    <source>
        <dbReference type="Google" id="ProtNLM"/>
    </source>
</evidence>
<dbReference type="AlphaFoldDB" id="A0A9P0AKK0"/>
<dbReference type="InterPro" id="IPR051934">
    <property type="entry name" value="Phage_Tail_Fiber_Structural"/>
</dbReference>
<dbReference type="Proteomes" id="UP001152759">
    <property type="component" value="Chromosome 7"/>
</dbReference>
<gene>
    <name evidence="1" type="ORF">BEMITA_LOCUS12154</name>
</gene>
<dbReference type="PANTHER" id="PTHR35191:SF1">
    <property type="entry name" value="PROPHAGE SIDE TAIL FIBER PROTEIN HOMOLOG STFQ-RELATED"/>
    <property type="match status" value="1"/>
</dbReference>
<reference evidence="1" key="1">
    <citation type="submission" date="2021-12" db="EMBL/GenBank/DDBJ databases">
        <authorList>
            <person name="King R."/>
        </authorList>
    </citation>
    <scope>NUCLEOTIDE SEQUENCE</scope>
</reference>
<evidence type="ECO:0000313" key="2">
    <source>
        <dbReference type="Proteomes" id="UP001152759"/>
    </source>
</evidence>